<evidence type="ECO:0000259" key="1">
    <source>
        <dbReference type="Pfam" id="PF08241"/>
    </source>
</evidence>
<dbReference type="CDD" id="cd02440">
    <property type="entry name" value="AdoMet_MTases"/>
    <property type="match status" value="1"/>
</dbReference>
<gene>
    <name evidence="2" type="ORF">C8D97_101246</name>
</gene>
<accession>A0A316G0R9</accession>
<dbReference type="GO" id="GO:0008757">
    <property type="term" value="F:S-adenosylmethionine-dependent methyltransferase activity"/>
    <property type="evidence" value="ECO:0007669"/>
    <property type="project" value="InterPro"/>
</dbReference>
<dbReference type="GO" id="GO:0032259">
    <property type="term" value="P:methylation"/>
    <property type="evidence" value="ECO:0007669"/>
    <property type="project" value="UniProtKB-KW"/>
</dbReference>
<sequence length="199" mass="22528">MNQENFKKKYTESGMIGQYLIRSFYQAVGSVTQPENNNEILEVGCGHGYSTSNIQAFYPDSKIKACDIDNGLLKDAKSRCPDVEFINSSIYNLPFKNNAFKTVFCLEVLEHLEFPDLALKELKRVSSNYLICSVPREPLWCVLNLCRLKYASKLGNTPGHINHWSSYGFKKLLGTYGKVVCVKQPIPWTVILLDVSSTK</sequence>
<feature type="domain" description="Methyltransferase type 11" evidence="1">
    <location>
        <begin position="41"/>
        <end position="125"/>
    </location>
</feature>
<dbReference type="InterPro" id="IPR013216">
    <property type="entry name" value="Methyltransf_11"/>
</dbReference>
<organism evidence="2 3">
    <name type="scientific">Pleionea mediterranea</name>
    <dbReference type="NCBI Taxonomy" id="523701"/>
    <lineage>
        <taxon>Bacteria</taxon>
        <taxon>Pseudomonadati</taxon>
        <taxon>Pseudomonadota</taxon>
        <taxon>Gammaproteobacteria</taxon>
        <taxon>Oceanospirillales</taxon>
        <taxon>Pleioneaceae</taxon>
        <taxon>Pleionea</taxon>
    </lineage>
</organism>
<dbReference type="InterPro" id="IPR029063">
    <property type="entry name" value="SAM-dependent_MTases_sf"/>
</dbReference>
<comment type="caution">
    <text evidence="2">The sequence shown here is derived from an EMBL/GenBank/DDBJ whole genome shotgun (WGS) entry which is preliminary data.</text>
</comment>
<evidence type="ECO:0000313" key="3">
    <source>
        <dbReference type="Proteomes" id="UP000245790"/>
    </source>
</evidence>
<keyword evidence="2" id="KW-0489">Methyltransferase</keyword>
<dbReference type="Pfam" id="PF08241">
    <property type="entry name" value="Methyltransf_11"/>
    <property type="match status" value="1"/>
</dbReference>
<proteinExistence type="predicted"/>
<reference evidence="2 3" key="1">
    <citation type="submission" date="2018-05" db="EMBL/GenBank/DDBJ databases">
        <title>Genomic Encyclopedia of Type Strains, Phase IV (KMG-IV): sequencing the most valuable type-strain genomes for metagenomic binning, comparative biology and taxonomic classification.</title>
        <authorList>
            <person name="Goeker M."/>
        </authorList>
    </citation>
    <scope>NUCLEOTIDE SEQUENCE [LARGE SCALE GENOMIC DNA]</scope>
    <source>
        <strain evidence="2 3">DSM 25350</strain>
    </source>
</reference>
<keyword evidence="3" id="KW-1185">Reference proteome</keyword>
<name>A0A316G0R9_9GAMM</name>
<dbReference type="SUPFAM" id="SSF53335">
    <property type="entry name" value="S-adenosyl-L-methionine-dependent methyltransferases"/>
    <property type="match status" value="1"/>
</dbReference>
<protein>
    <submittedName>
        <fullName evidence="2">Methyltransferase family protein</fullName>
    </submittedName>
</protein>
<keyword evidence="2" id="KW-0808">Transferase</keyword>
<dbReference type="Proteomes" id="UP000245790">
    <property type="component" value="Unassembled WGS sequence"/>
</dbReference>
<evidence type="ECO:0000313" key="2">
    <source>
        <dbReference type="EMBL" id="PWK54398.1"/>
    </source>
</evidence>
<dbReference type="AlphaFoldDB" id="A0A316G0R9"/>
<dbReference type="EMBL" id="QGGU01000001">
    <property type="protein sequence ID" value="PWK54398.1"/>
    <property type="molecule type" value="Genomic_DNA"/>
</dbReference>
<dbReference type="RefSeq" id="WP_109761516.1">
    <property type="nucleotide sequence ID" value="NZ_QGGU01000001.1"/>
</dbReference>
<dbReference type="Gene3D" id="3.40.50.150">
    <property type="entry name" value="Vaccinia Virus protein VP39"/>
    <property type="match status" value="1"/>
</dbReference>
<dbReference type="OrthoDB" id="8772893at2"/>